<dbReference type="AlphaFoldDB" id="A4SXT9"/>
<sequence>MTAPPNLETILKTELLTENIVASKYQILLGQDTIFNPSVTWLGNQKIFIARRSSLKTINGGLRYEYTSAPNTENLIFICDKDNNLITTSPLNDFATRKLTGIADCGLEDIRLFVIDGALYGICAGLSFPGGIYKPKQIIIEIKQNTIVNAIWLSSPTNSDCEKNWAPLVSNHNLYLFYGLDPLSCLEIRGNQILLKKGVLTSSSQIKLRGGTPFITIKDKHICLGHYEPIMLDQRYYRHSFVMLDNEFNILEISRPFFIQQRGLEFATGLCVSDEIITLSYGVSDKEAHYLDFSINELQKYLLLL</sequence>
<gene>
    <name evidence="1" type="ordered locus">Pnuc_1087</name>
</gene>
<organism evidence="1 2">
    <name type="scientific">Polynucleobacter asymbioticus (strain DSM 18221 / CIP 109841 / QLW-P1DMWA-1)</name>
    <name type="common">Polynucleobacter necessarius subsp. asymbioticus</name>
    <dbReference type="NCBI Taxonomy" id="312153"/>
    <lineage>
        <taxon>Bacteria</taxon>
        <taxon>Pseudomonadati</taxon>
        <taxon>Pseudomonadota</taxon>
        <taxon>Betaproteobacteria</taxon>
        <taxon>Burkholderiales</taxon>
        <taxon>Burkholderiaceae</taxon>
        <taxon>Polynucleobacter</taxon>
    </lineage>
</organism>
<reference evidence="1 2" key="1">
    <citation type="journal article" date="2012" name="Stand. Genomic Sci.">
        <title>Complete genome sequence of Polynucleobacter necessarius subsp. asymbioticus type strain (QLW-P1DMWA-1(T)).</title>
        <authorList>
            <person name="Meincke L."/>
            <person name="Copeland A."/>
            <person name="Lapidus A."/>
            <person name="Lucas S."/>
            <person name="Berry K.W."/>
            <person name="Del Rio T.G."/>
            <person name="Hammon N."/>
            <person name="Dalin E."/>
            <person name="Tice H."/>
            <person name="Pitluck S."/>
            <person name="Richardson P."/>
            <person name="Bruce D."/>
            <person name="Goodwin L."/>
            <person name="Han C."/>
            <person name="Tapia R."/>
            <person name="Detter J.C."/>
            <person name="Schmutz J."/>
            <person name="Brettin T."/>
            <person name="Larimer F."/>
            <person name="Land M."/>
            <person name="Hauser L."/>
            <person name="Kyrpides N.C."/>
            <person name="Ivanova N."/>
            <person name="Goker M."/>
            <person name="Woyke T."/>
            <person name="Wu Q.L."/>
            <person name="Pockl M."/>
            <person name="Hahn M.W."/>
            <person name="Klenk H.P."/>
        </authorList>
    </citation>
    <scope>NUCLEOTIDE SEQUENCE [LARGE SCALE GENOMIC DNA]</scope>
    <source>
        <strain evidence="2">DSM 18221 / CIP 109841 / QLW-P1DMWA-1</strain>
    </source>
</reference>
<dbReference type="EMBL" id="CP000655">
    <property type="protein sequence ID" value="ABP34303.1"/>
    <property type="molecule type" value="Genomic_DNA"/>
</dbReference>
<name>A4SXT9_POLAQ</name>
<dbReference type="Proteomes" id="UP000000231">
    <property type="component" value="Chromosome"/>
</dbReference>
<dbReference type="InterPro" id="IPR023296">
    <property type="entry name" value="Glyco_hydro_beta-prop_sf"/>
</dbReference>
<keyword evidence="2" id="KW-1185">Reference proteome</keyword>
<dbReference type="GeneID" id="31481463"/>
<accession>A4SXT9</accession>
<dbReference type="HOGENOM" id="CLU_911714_0_0_4"/>
<dbReference type="Gene3D" id="2.115.10.20">
    <property type="entry name" value="Glycosyl hydrolase domain, family 43"/>
    <property type="match status" value="1"/>
</dbReference>
<evidence type="ECO:0000313" key="2">
    <source>
        <dbReference type="Proteomes" id="UP000000231"/>
    </source>
</evidence>
<evidence type="ECO:0000313" key="1">
    <source>
        <dbReference type="EMBL" id="ABP34303.1"/>
    </source>
</evidence>
<protein>
    <submittedName>
        <fullName evidence="1">Uncharacterized protein</fullName>
    </submittedName>
</protein>
<proteinExistence type="predicted"/>
<dbReference type="eggNOG" id="ENOG503351N">
    <property type="taxonomic scope" value="Bacteria"/>
</dbReference>
<dbReference type="KEGG" id="pnu:Pnuc_1087"/>
<dbReference type="RefSeq" id="WP_011902928.1">
    <property type="nucleotide sequence ID" value="NC_009379.1"/>
</dbReference>